<accession>A0A7W9B8S8</accession>
<sequence length="340" mass="37256">MSTFGPLPVVPEVDAADPASFAALRAGRRPAVLRGLVAGWPAVAAAKRGDAAIVDYLIGCAPTRPVSGLMAPAEARGRFFYNDEVTGFNFRRLNGRLEDFLRELLRIGDAEAPPAMAVQSEAIAELLPAFAAANRLALLPGVAPRIWIGNRIRVAPHYDLMENVACCVAGRRRFTLFPPDQLANLYPGPFELTPAGTPVSMVDPFAPDLDRYPRFAEAWSHASEATLEPGDALYLPYMWWHGVESLEPVSILVNYWWTDHDPALGVPYDALLHNLLAFRHLPPADRAIWRAMLDHYVFEANGDPAAHLPRRAQGILGPASPQRLAAMRAMLRRIFEGGGK</sequence>
<dbReference type="EMBL" id="JACIJH010000017">
    <property type="protein sequence ID" value="MBB5708340.1"/>
    <property type="molecule type" value="Genomic_DNA"/>
</dbReference>
<keyword evidence="3" id="KW-1185">Reference proteome</keyword>
<dbReference type="SMART" id="SM00558">
    <property type="entry name" value="JmjC"/>
    <property type="match status" value="1"/>
</dbReference>
<evidence type="ECO:0000313" key="3">
    <source>
        <dbReference type="Proteomes" id="UP000537161"/>
    </source>
</evidence>
<evidence type="ECO:0000259" key="1">
    <source>
        <dbReference type="PROSITE" id="PS51184"/>
    </source>
</evidence>
<feature type="domain" description="JmjC" evidence="1">
    <location>
        <begin position="116"/>
        <end position="272"/>
    </location>
</feature>
<proteinExistence type="predicted"/>
<dbReference type="Proteomes" id="UP000537161">
    <property type="component" value="Unassembled WGS sequence"/>
</dbReference>
<name>A0A7W9B8S8_9SPHN</name>
<dbReference type="PANTHER" id="PTHR12461">
    <property type="entry name" value="HYPOXIA-INDUCIBLE FACTOR 1 ALPHA INHIBITOR-RELATED"/>
    <property type="match status" value="1"/>
</dbReference>
<reference evidence="2 3" key="1">
    <citation type="submission" date="2020-08" db="EMBL/GenBank/DDBJ databases">
        <title>Genomic Encyclopedia of Type Strains, Phase IV (KMG-IV): sequencing the most valuable type-strain genomes for metagenomic binning, comparative biology and taxonomic classification.</title>
        <authorList>
            <person name="Goeker M."/>
        </authorList>
    </citation>
    <scope>NUCLEOTIDE SEQUENCE [LARGE SCALE GENOMIC DNA]</scope>
    <source>
        <strain evidence="2 3">DSM 27163</strain>
    </source>
</reference>
<dbReference type="InterPro" id="IPR041667">
    <property type="entry name" value="Cupin_8"/>
</dbReference>
<protein>
    <recommendedName>
        <fullName evidence="1">JmjC domain-containing protein</fullName>
    </recommendedName>
</protein>
<dbReference type="InterPro" id="IPR003347">
    <property type="entry name" value="JmjC_dom"/>
</dbReference>
<dbReference type="Pfam" id="PF13621">
    <property type="entry name" value="Cupin_8"/>
    <property type="match status" value="1"/>
</dbReference>
<evidence type="ECO:0000313" key="2">
    <source>
        <dbReference type="EMBL" id="MBB5708340.1"/>
    </source>
</evidence>
<comment type="caution">
    <text evidence="2">The sequence shown here is derived from an EMBL/GenBank/DDBJ whole genome shotgun (WGS) entry which is preliminary data.</text>
</comment>
<organism evidence="2 3">
    <name type="scientific">Sphingopyxis panaciterrulae</name>
    <dbReference type="NCBI Taxonomy" id="462372"/>
    <lineage>
        <taxon>Bacteria</taxon>
        <taxon>Pseudomonadati</taxon>
        <taxon>Pseudomonadota</taxon>
        <taxon>Alphaproteobacteria</taxon>
        <taxon>Sphingomonadales</taxon>
        <taxon>Sphingomonadaceae</taxon>
        <taxon>Sphingopyxis</taxon>
    </lineage>
</organism>
<dbReference type="Gene3D" id="2.60.120.10">
    <property type="entry name" value="Jelly Rolls"/>
    <property type="match status" value="1"/>
</dbReference>
<dbReference type="AlphaFoldDB" id="A0A7W9B8S8"/>
<dbReference type="SUPFAM" id="SSF51197">
    <property type="entry name" value="Clavaminate synthase-like"/>
    <property type="match status" value="1"/>
</dbReference>
<dbReference type="PANTHER" id="PTHR12461:SF105">
    <property type="entry name" value="HYPOXIA-INDUCIBLE FACTOR 1-ALPHA INHIBITOR"/>
    <property type="match status" value="1"/>
</dbReference>
<dbReference type="InterPro" id="IPR014710">
    <property type="entry name" value="RmlC-like_jellyroll"/>
</dbReference>
<dbReference type="PROSITE" id="PS51184">
    <property type="entry name" value="JMJC"/>
    <property type="match status" value="1"/>
</dbReference>
<gene>
    <name evidence="2" type="ORF">FHR21_003724</name>
</gene>
<dbReference type="RefSeq" id="WP_338113211.1">
    <property type="nucleotide sequence ID" value="NZ_JACIJH010000017.1"/>
</dbReference>